<feature type="region of interest" description="Disordered" evidence="1">
    <location>
        <begin position="1"/>
        <end position="45"/>
    </location>
</feature>
<feature type="compositionally biased region" description="Basic and acidic residues" evidence="1">
    <location>
        <begin position="21"/>
        <end position="30"/>
    </location>
</feature>
<evidence type="ECO:0000313" key="2">
    <source>
        <dbReference type="EMBL" id="AXC34327.1"/>
    </source>
</evidence>
<organism evidence="2 3">
    <name type="scientific">Escherichia phage C130_2</name>
    <dbReference type="NCBI Taxonomy" id="2234093"/>
    <lineage>
        <taxon>Viruses</taxon>
        <taxon>Duplodnaviria</taxon>
        <taxon>Heunggongvirae</taxon>
        <taxon>Uroviricota</taxon>
        <taxon>Caudoviricetes</taxon>
        <taxon>Hungariovirus</taxon>
        <taxon>Hungariovirus C1302</taxon>
    </lineage>
</organism>
<feature type="compositionally biased region" description="Basic and acidic residues" evidence="1">
    <location>
        <begin position="174"/>
        <end position="189"/>
    </location>
</feature>
<name>A0A384ZRR1_9CAUD</name>
<gene>
    <name evidence="2" type="ORF">1302_0017</name>
</gene>
<proteinExistence type="predicted"/>
<accession>A0A384ZRR1</accession>
<feature type="region of interest" description="Disordered" evidence="1">
    <location>
        <begin position="174"/>
        <end position="197"/>
    </location>
</feature>
<evidence type="ECO:0000313" key="3">
    <source>
        <dbReference type="Proteomes" id="UP000266204"/>
    </source>
</evidence>
<dbReference type="EMBL" id="MH363708">
    <property type="protein sequence ID" value="AXC34327.1"/>
    <property type="molecule type" value="Genomic_DNA"/>
</dbReference>
<keyword evidence="3" id="KW-1185">Reference proteome</keyword>
<evidence type="ECO:0008006" key="4">
    <source>
        <dbReference type="Google" id="ProtNLM"/>
    </source>
</evidence>
<protein>
    <recommendedName>
        <fullName evidence="4">DUF5681 domain-containing protein</fullName>
    </recommendedName>
</protein>
<evidence type="ECO:0000256" key="1">
    <source>
        <dbReference type="SAM" id="MobiDB-lite"/>
    </source>
</evidence>
<dbReference type="Proteomes" id="UP000266204">
    <property type="component" value="Segment"/>
</dbReference>
<reference evidence="2 3" key="1">
    <citation type="journal article" date="2018" name="Arch. Virol.">
        <title>Complete genome sequence of C130_2, a novel myovirus infecting pathogenic Escherichia coli and Shigella strains.</title>
        <authorList>
            <person name="Svab D."/>
            <person name="Falgenhauer L."/>
            <person name="Rohde M."/>
            <person name="Chakraborty T."/>
            <person name="Toth I."/>
        </authorList>
    </citation>
    <scope>NUCLEOTIDE SEQUENCE [LARGE SCALE GENOMIC DNA]</scope>
</reference>
<sequence>MIDHDKDPLIDDGPQQGPGKGRGEGKKFGEDNPPPKSPRNQKRGPQFRTLLLQALQTVKVKQLNAEGQMEEVTLTEELFIQRGLQLAWKDPSMYRDILARLIPYQRPTMPHFEFDFDPTWTPNQRIDAIMVAVAKGEIPIDAAHALIDIFKKGAEVQEISGILERLDEIERRQAEAEAAKRGEIEHGTDTDTTTEAE</sequence>